<dbReference type="InterPro" id="IPR029479">
    <property type="entry name" value="Nitroreductase"/>
</dbReference>
<dbReference type="EMBL" id="BAABJP010000030">
    <property type="protein sequence ID" value="GAA5164777.1"/>
    <property type="molecule type" value="Genomic_DNA"/>
</dbReference>
<evidence type="ECO:0000256" key="2">
    <source>
        <dbReference type="ARBA" id="ARBA00007118"/>
    </source>
</evidence>
<name>A0ABP9QPD5_9PSEU</name>
<evidence type="ECO:0000256" key="1">
    <source>
        <dbReference type="ARBA" id="ARBA00001917"/>
    </source>
</evidence>
<dbReference type="CDD" id="cd02136">
    <property type="entry name" value="PnbA_NfnB-like"/>
    <property type="match status" value="1"/>
</dbReference>
<keyword evidence="8" id="KW-1185">Reference proteome</keyword>
<dbReference type="RefSeq" id="WP_185062473.1">
    <property type="nucleotide sequence ID" value="NZ_BAABJP010000030.1"/>
</dbReference>
<comment type="similarity">
    <text evidence="2">Belongs to the nitroreductase family.</text>
</comment>
<evidence type="ECO:0000259" key="6">
    <source>
        <dbReference type="Pfam" id="PF00881"/>
    </source>
</evidence>
<reference evidence="8" key="1">
    <citation type="journal article" date="2019" name="Int. J. Syst. Evol. Microbiol.">
        <title>The Global Catalogue of Microorganisms (GCM) 10K type strain sequencing project: providing services to taxonomists for standard genome sequencing and annotation.</title>
        <authorList>
            <consortium name="The Broad Institute Genomics Platform"/>
            <consortium name="The Broad Institute Genome Sequencing Center for Infectious Disease"/>
            <person name="Wu L."/>
            <person name="Ma J."/>
        </authorList>
    </citation>
    <scope>NUCLEOTIDE SEQUENCE [LARGE SCALE GENOMIC DNA]</scope>
    <source>
        <strain evidence="8">JCM 18303</strain>
    </source>
</reference>
<evidence type="ECO:0000313" key="7">
    <source>
        <dbReference type="EMBL" id="GAA5164777.1"/>
    </source>
</evidence>
<dbReference type="Proteomes" id="UP001428817">
    <property type="component" value="Unassembled WGS sequence"/>
</dbReference>
<protein>
    <submittedName>
        <fullName evidence="7">Nitroreductase</fullName>
    </submittedName>
</protein>
<dbReference type="Gene3D" id="3.40.109.10">
    <property type="entry name" value="NADH Oxidase"/>
    <property type="match status" value="1"/>
</dbReference>
<feature type="domain" description="Nitroreductase" evidence="6">
    <location>
        <begin position="9"/>
        <end position="199"/>
    </location>
</feature>
<comment type="cofactor">
    <cofactor evidence="1">
        <name>FMN</name>
        <dbReference type="ChEBI" id="CHEBI:58210"/>
    </cofactor>
</comment>
<keyword evidence="3" id="KW-0285">Flavoprotein</keyword>
<sequence length="232" mass="25303">MTTVEDALLTRRSCRAFLPTPVPRAEVERLLALAARSASNSNCQPWQVHVLTGAAKRALAEDLLRAHDAGRREAGEFDYQPCTDRWPEPFRSRRRGFGEGLYRDALGIPAGDSARRLEHHRRNYDFFGAPVGMILTVSRKPLLGALVDAGLFLQALMLAARGAGLHTCAQASLIDFHPVLRRHVSVPDDQVIVCGVALGLADDGHRLGAHRTAREPVSSFASFYGSEVGALT</sequence>
<evidence type="ECO:0000256" key="3">
    <source>
        <dbReference type="ARBA" id="ARBA00022630"/>
    </source>
</evidence>
<evidence type="ECO:0000256" key="4">
    <source>
        <dbReference type="ARBA" id="ARBA00022643"/>
    </source>
</evidence>
<keyword evidence="5" id="KW-0560">Oxidoreductase</keyword>
<dbReference type="InterPro" id="IPR000415">
    <property type="entry name" value="Nitroreductase-like"/>
</dbReference>
<comment type="caution">
    <text evidence="7">The sequence shown here is derived from an EMBL/GenBank/DDBJ whole genome shotgun (WGS) entry which is preliminary data.</text>
</comment>
<proteinExistence type="inferred from homology"/>
<evidence type="ECO:0000256" key="5">
    <source>
        <dbReference type="ARBA" id="ARBA00023002"/>
    </source>
</evidence>
<dbReference type="SUPFAM" id="SSF55469">
    <property type="entry name" value="FMN-dependent nitroreductase-like"/>
    <property type="match status" value="1"/>
</dbReference>
<dbReference type="PANTHER" id="PTHR43673">
    <property type="entry name" value="NAD(P)H NITROREDUCTASE YDGI-RELATED"/>
    <property type="match status" value="1"/>
</dbReference>
<keyword evidence="4" id="KW-0288">FMN</keyword>
<accession>A0ABP9QPD5</accession>
<organism evidence="7 8">
    <name type="scientific">Pseudonocardia eucalypti</name>
    <dbReference type="NCBI Taxonomy" id="648755"/>
    <lineage>
        <taxon>Bacteria</taxon>
        <taxon>Bacillati</taxon>
        <taxon>Actinomycetota</taxon>
        <taxon>Actinomycetes</taxon>
        <taxon>Pseudonocardiales</taxon>
        <taxon>Pseudonocardiaceae</taxon>
        <taxon>Pseudonocardia</taxon>
    </lineage>
</organism>
<dbReference type="PANTHER" id="PTHR43673:SF2">
    <property type="entry name" value="NITROREDUCTASE"/>
    <property type="match status" value="1"/>
</dbReference>
<evidence type="ECO:0000313" key="8">
    <source>
        <dbReference type="Proteomes" id="UP001428817"/>
    </source>
</evidence>
<gene>
    <name evidence="7" type="ORF">GCM10023321_53850</name>
</gene>
<dbReference type="Pfam" id="PF00881">
    <property type="entry name" value="Nitroreductase"/>
    <property type="match status" value="1"/>
</dbReference>